<feature type="binding site" evidence="9">
    <location>
        <position position="282"/>
    </location>
    <ligand>
        <name>Zn(2+)</name>
        <dbReference type="ChEBI" id="CHEBI:29105"/>
    </ligand>
</feature>
<evidence type="ECO:0000256" key="6">
    <source>
        <dbReference type="PIRSR" id="PIRSR000099-1"/>
    </source>
</evidence>
<evidence type="ECO:0000256" key="3">
    <source>
        <dbReference type="ARBA" id="ARBA00022833"/>
    </source>
</evidence>
<evidence type="ECO:0000256" key="9">
    <source>
        <dbReference type="PIRSR" id="PIRSR000099-4"/>
    </source>
</evidence>
<feature type="binding site" evidence="8">
    <location>
        <position position="257"/>
    </location>
    <ligand>
        <name>substrate</name>
    </ligand>
</feature>
<keyword evidence="4 5" id="KW-0560">Oxidoreductase</keyword>
<feature type="binding site" evidence="8">
    <location>
        <position position="279"/>
    </location>
    <ligand>
        <name>substrate</name>
    </ligand>
</feature>
<feature type="binding site" evidence="7">
    <location>
        <position position="211"/>
    </location>
    <ligand>
        <name>NAD(+)</name>
        <dbReference type="ChEBI" id="CHEBI:57540"/>
    </ligand>
</feature>
<comment type="cofactor">
    <cofactor evidence="9">
        <name>Zn(2+)</name>
        <dbReference type="ChEBI" id="CHEBI:29105"/>
    </cofactor>
    <text evidence="9">Binds 1 zinc ion per subunit.</text>
</comment>
<dbReference type="InterPro" id="IPR016161">
    <property type="entry name" value="Ald_DH/histidinol_DH"/>
</dbReference>
<feature type="binding site" evidence="7">
    <location>
        <position position="126"/>
    </location>
    <ligand>
        <name>NAD(+)</name>
        <dbReference type="ChEBI" id="CHEBI:57540"/>
    </ligand>
</feature>
<dbReference type="Gene3D" id="3.40.50.1980">
    <property type="entry name" value="Nitrogenase molybdenum iron protein domain"/>
    <property type="match status" value="2"/>
</dbReference>
<dbReference type="AlphaFoldDB" id="A0A1T4MLW5"/>
<dbReference type="STRING" id="261392.SAMN02745149_02032"/>
<feature type="active site" description="Proton acceptor" evidence="6">
    <location>
        <position position="347"/>
    </location>
</feature>
<feature type="binding site" evidence="8">
    <location>
        <position position="348"/>
    </location>
    <ligand>
        <name>substrate</name>
    </ligand>
</feature>
<evidence type="ECO:0000256" key="1">
    <source>
        <dbReference type="ARBA" id="ARBA00010178"/>
    </source>
</evidence>
<dbReference type="GeneID" id="78317304"/>
<organism evidence="11 12">
    <name type="scientific">Treponema porcinum</name>
    <dbReference type="NCBI Taxonomy" id="261392"/>
    <lineage>
        <taxon>Bacteria</taxon>
        <taxon>Pseudomonadati</taxon>
        <taxon>Spirochaetota</taxon>
        <taxon>Spirochaetia</taxon>
        <taxon>Spirochaetales</taxon>
        <taxon>Treponemataceae</taxon>
        <taxon>Treponema</taxon>
    </lineage>
</organism>
<evidence type="ECO:0000313" key="11">
    <source>
        <dbReference type="EMBL" id="SJZ67982.1"/>
    </source>
</evidence>
<dbReference type="Pfam" id="PF00815">
    <property type="entry name" value="Histidinol_dh"/>
    <property type="match status" value="2"/>
</dbReference>
<feature type="binding site" evidence="8">
    <location>
        <position position="384"/>
    </location>
    <ligand>
        <name>substrate</name>
    </ligand>
</feature>
<dbReference type="PANTHER" id="PTHR21256:SF2">
    <property type="entry name" value="HISTIDINE BIOSYNTHESIS TRIFUNCTIONAL PROTEIN"/>
    <property type="match status" value="1"/>
</dbReference>
<dbReference type="Gene3D" id="1.20.5.1300">
    <property type="match status" value="1"/>
</dbReference>
<feature type="binding site" evidence="8">
    <location>
        <position position="440"/>
    </location>
    <ligand>
        <name>substrate</name>
    </ligand>
</feature>
<dbReference type="PROSITE" id="PS00611">
    <property type="entry name" value="HISOL_DEHYDROGENASE"/>
    <property type="match status" value="1"/>
</dbReference>
<dbReference type="InterPro" id="IPR022695">
    <property type="entry name" value="Histidinol_DH_monofunct"/>
</dbReference>
<dbReference type="CDD" id="cd06572">
    <property type="entry name" value="Histidinol_dh"/>
    <property type="match status" value="1"/>
</dbReference>
<feature type="binding site" evidence="7">
    <location>
        <position position="234"/>
    </location>
    <ligand>
        <name>NAD(+)</name>
        <dbReference type="ChEBI" id="CHEBI:57540"/>
    </ligand>
</feature>
<dbReference type="GO" id="GO:0051287">
    <property type="term" value="F:NAD binding"/>
    <property type="evidence" value="ECO:0007669"/>
    <property type="project" value="InterPro"/>
</dbReference>
<dbReference type="NCBIfam" id="TIGR00069">
    <property type="entry name" value="hisD"/>
    <property type="match status" value="1"/>
</dbReference>
<feature type="binding site" evidence="8">
    <location>
        <position position="445"/>
    </location>
    <ligand>
        <name>substrate</name>
    </ligand>
</feature>
<evidence type="ECO:0000256" key="7">
    <source>
        <dbReference type="PIRSR" id="PIRSR000099-2"/>
    </source>
</evidence>
<dbReference type="GO" id="GO:0000105">
    <property type="term" value="P:L-histidine biosynthetic process"/>
    <property type="evidence" value="ECO:0007669"/>
    <property type="project" value="InterPro"/>
</dbReference>
<dbReference type="InterPro" id="IPR012131">
    <property type="entry name" value="Hstdl_DH"/>
</dbReference>
<comment type="similarity">
    <text evidence="1 5 10">Belongs to the histidinol dehydrogenase family.</text>
</comment>
<dbReference type="InterPro" id="IPR001692">
    <property type="entry name" value="Histidinol_DH_CS"/>
</dbReference>
<dbReference type="GO" id="GO:0004399">
    <property type="term" value="F:histidinol dehydrogenase activity"/>
    <property type="evidence" value="ECO:0007669"/>
    <property type="project" value="InterPro"/>
</dbReference>
<protein>
    <submittedName>
        <fullName evidence="11">Histidinol dehydrogenase</fullName>
    </submittedName>
</protein>
<dbReference type="RefSeq" id="WP_078933917.1">
    <property type="nucleotide sequence ID" value="NZ_FUWG01000016.1"/>
</dbReference>
<dbReference type="PIRSF" id="PIRSF000099">
    <property type="entry name" value="Histidinol_dh"/>
    <property type="match status" value="1"/>
</dbReference>
<keyword evidence="2 9" id="KW-0479">Metal-binding</keyword>
<dbReference type="EMBL" id="FUWG01000016">
    <property type="protein sequence ID" value="SJZ67982.1"/>
    <property type="molecule type" value="Genomic_DNA"/>
</dbReference>
<feature type="binding site" evidence="9">
    <location>
        <position position="384"/>
    </location>
    <ligand>
        <name>Zn(2+)</name>
        <dbReference type="ChEBI" id="CHEBI:29105"/>
    </ligand>
</feature>
<feature type="binding site" evidence="9">
    <location>
        <position position="279"/>
    </location>
    <ligand>
        <name>Zn(2+)</name>
        <dbReference type="ChEBI" id="CHEBI:29105"/>
    </ligand>
</feature>
<dbReference type="GO" id="GO:0005829">
    <property type="term" value="C:cytosol"/>
    <property type="evidence" value="ECO:0007669"/>
    <property type="project" value="TreeGrafter"/>
</dbReference>
<sequence>MIQIVKSSELEKDWFSGRTFTGTNEVVQSVIEDVIQNGDKALHLYGEKFDVSSPKDFLIPESELKAAAENLKKHSPDVYDAICYSHELAYKFALKQKDSFDDFEVELTPGMFTGQKTIPVEKAGVYVPAGRFPLVSTVVMTVTPAVAAGVKEIVLCTPPRVHPEDKAAAEKAGTGIPGKPFTGGKPYADEGIMAAAYICGVKKCYACGGSQAVAAMAYGTESIPAVDVIVGPGNKFVAAAKKMVFGKVGIDMVAGPTEVFIIADSSADPAWVAADLLAQAEHDVVAQPVMATDDELFARKVSDEIEKQLVLLSTAQTARASIDSCGKIIVCNSLKEAAEIANKKAPEHLELAMKEGSERDDIQNIVCNYGSLFIGHYAAEVFGDYAAGLNHTLPTSGAARYTGGLSVRMFLKTVTTLRAQNGSEGMKKSAAAAGFLGDAEGLAAHANAARIRL</sequence>
<keyword evidence="7" id="KW-0520">NAD</keyword>
<dbReference type="OrthoDB" id="9805269at2"/>
<dbReference type="FunFam" id="3.40.50.1980:FF:000001">
    <property type="entry name" value="Histidinol dehydrogenase"/>
    <property type="match status" value="1"/>
</dbReference>
<dbReference type="GO" id="GO:0046872">
    <property type="term" value="F:metal ion binding"/>
    <property type="evidence" value="ECO:0007669"/>
    <property type="project" value="UniProtKB-KW"/>
</dbReference>
<dbReference type="PRINTS" id="PR00083">
    <property type="entry name" value="HOLDHDRGNASE"/>
</dbReference>
<evidence type="ECO:0000256" key="5">
    <source>
        <dbReference type="PIRNR" id="PIRNR000099"/>
    </source>
</evidence>
<evidence type="ECO:0000256" key="4">
    <source>
        <dbReference type="ARBA" id="ARBA00023002"/>
    </source>
</evidence>
<evidence type="ECO:0000256" key="2">
    <source>
        <dbReference type="ARBA" id="ARBA00022723"/>
    </source>
</evidence>
<feature type="active site" description="Proton acceptor" evidence="6">
    <location>
        <position position="348"/>
    </location>
</feature>
<keyword evidence="3 9" id="KW-0862">Zinc</keyword>
<reference evidence="11 12" key="1">
    <citation type="submission" date="2017-02" db="EMBL/GenBank/DDBJ databases">
        <authorList>
            <person name="Peterson S.W."/>
        </authorList>
    </citation>
    <scope>NUCLEOTIDE SEQUENCE [LARGE SCALE GENOMIC DNA]</scope>
    <source>
        <strain evidence="11 12">ATCC BAA-908</strain>
    </source>
</reference>
<evidence type="ECO:0000256" key="10">
    <source>
        <dbReference type="RuleBase" id="RU004175"/>
    </source>
</evidence>
<dbReference type="SUPFAM" id="SSF53720">
    <property type="entry name" value="ALDH-like"/>
    <property type="match status" value="1"/>
</dbReference>
<accession>A0A1T4MLW5</accession>
<dbReference type="PANTHER" id="PTHR21256">
    <property type="entry name" value="HISTIDINOL DEHYDROGENASE HDH"/>
    <property type="match status" value="1"/>
</dbReference>
<keyword evidence="12" id="KW-1185">Reference proteome</keyword>
<proteinExistence type="inferred from homology"/>
<evidence type="ECO:0000256" key="8">
    <source>
        <dbReference type="PIRSR" id="PIRSR000099-3"/>
    </source>
</evidence>
<feature type="binding site" evidence="9">
    <location>
        <position position="445"/>
    </location>
    <ligand>
        <name>Zn(2+)</name>
        <dbReference type="ChEBI" id="CHEBI:29105"/>
    </ligand>
</feature>
<gene>
    <name evidence="11" type="ORF">SAMN02745149_02032</name>
</gene>
<evidence type="ECO:0000313" key="12">
    <source>
        <dbReference type="Proteomes" id="UP000190423"/>
    </source>
</evidence>
<name>A0A1T4MLW5_TREPO</name>
<dbReference type="Proteomes" id="UP000190423">
    <property type="component" value="Unassembled WGS sequence"/>
</dbReference>
<feature type="binding site" evidence="8">
    <location>
        <position position="282"/>
    </location>
    <ligand>
        <name>substrate</name>
    </ligand>
</feature>